<protein>
    <recommendedName>
        <fullName evidence="2">acetylglutamate kinase</fullName>
        <ecNumber evidence="2">2.7.2.8</ecNumber>
    </recommendedName>
</protein>
<dbReference type="GO" id="GO:0006526">
    <property type="term" value="P:L-arginine biosynthetic process"/>
    <property type="evidence" value="ECO:0007669"/>
    <property type="project" value="UniProtKB-KW"/>
</dbReference>
<sequence>MTMFTEENKNLLIEALSYIKRFNGKIVVVKYGGAAMIEEHLKQNFAQDIVLLQSLGMLPVIVHGGGPEVSKAMEQLGQEVSFIDGLRVTSSENLKVTEMVLSGTINKEIIAHINTFGGKAVGVSGKDGHLIEAGKKTHEGGIDLGFVGEIKKVNPELLMVLLKQGFLPVVSPIGLGKDGVTYNINADTTASRIAVSLGAYKIIFMTDVDGVLEKGKLCAQLTSSEVEKMIDKKVITGGMAPKVDAGLYCVKNGVESAQIINGTEPHSVIAELFTDQGIGTKIVL</sequence>
<dbReference type="FunFam" id="3.40.1160.10:FF:000004">
    <property type="entry name" value="Acetylglutamate kinase"/>
    <property type="match status" value="1"/>
</dbReference>
<dbReference type="InterPro" id="IPR037528">
    <property type="entry name" value="ArgB"/>
</dbReference>
<name>A0A381VSC7_9ZZZZ</name>
<evidence type="ECO:0000256" key="1">
    <source>
        <dbReference type="ARBA" id="ARBA00004828"/>
    </source>
</evidence>
<dbReference type="InterPro" id="IPR004662">
    <property type="entry name" value="AcgluKinase_fam"/>
</dbReference>
<keyword evidence="3" id="KW-0055">Arginine biosynthesis</keyword>
<proteinExistence type="inferred from homology"/>
<dbReference type="Pfam" id="PF00696">
    <property type="entry name" value="AA_kinase"/>
    <property type="match status" value="1"/>
</dbReference>
<feature type="domain" description="Aspartate/glutamate/uridylate kinase" evidence="9">
    <location>
        <begin position="25"/>
        <end position="261"/>
    </location>
</feature>
<dbReference type="PANTHER" id="PTHR23342">
    <property type="entry name" value="N-ACETYLGLUTAMATE SYNTHASE"/>
    <property type="match status" value="1"/>
</dbReference>
<evidence type="ECO:0000256" key="6">
    <source>
        <dbReference type="ARBA" id="ARBA00022741"/>
    </source>
</evidence>
<dbReference type="HAMAP" id="MF_00082">
    <property type="entry name" value="ArgB"/>
    <property type="match status" value="1"/>
</dbReference>
<keyword evidence="5" id="KW-0808">Transferase</keyword>
<dbReference type="Gene3D" id="3.40.1160.10">
    <property type="entry name" value="Acetylglutamate kinase-like"/>
    <property type="match status" value="1"/>
</dbReference>
<dbReference type="GO" id="GO:0003991">
    <property type="term" value="F:acetylglutamate kinase activity"/>
    <property type="evidence" value="ECO:0007669"/>
    <property type="project" value="UniProtKB-EC"/>
</dbReference>
<evidence type="ECO:0000256" key="2">
    <source>
        <dbReference type="ARBA" id="ARBA00013065"/>
    </source>
</evidence>
<dbReference type="SUPFAM" id="SSF53633">
    <property type="entry name" value="Carbamate kinase-like"/>
    <property type="match status" value="1"/>
</dbReference>
<evidence type="ECO:0000256" key="4">
    <source>
        <dbReference type="ARBA" id="ARBA00022605"/>
    </source>
</evidence>
<evidence type="ECO:0000313" key="10">
    <source>
        <dbReference type="EMBL" id="SVA42443.1"/>
    </source>
</evidence>
<keyword evidence="6" id="KW-0547">Nucleotide-binding</keyword>
<evidence type="ECO:0000256" key="7">
    <source>
        <dbReference type="ARBA" id="ARBA00022777"/>
    </source>
</evidence>
<accession>A0A381VSC7</accession>
<evidence type="ECO:0000256" key="3">
    <source>
        <dbReference type="ARBA" id="ARBA00022571"/>
    </source>
</evidence>
<dbReference type="AlphaFoldDB" id="A0A381VSC7"/>
<dbReference type="PANTHER" id="PTHR23342:SF0">
    <property type="entry name" value="N-ACETYLGLUTAMATE SYNTHASE, MITOCHONDRIAL"/>
    <property type="match status" value="1"/>
</dbReference>
<dbReference type="NCBIfam" id="TIGR00761">
    <property type="entry name" value="argB"/>
    <property type="match status" value="1"/>
</dbReference>
<reference evidence="10" key="1">
    <citation type="submission" date="2018-05" db="EMBL/GenBank/DDBJ databases">
        <authorList>
            <person name="Lanie J.A."/>
            <person name="Ng W.-L."/>
            <person name="Kazmierczak K.M."/>
            <person name="Andrzejewski T.M."/>
            <person name="Davidsen T.M."/>
            <person name="Wayne K.J."/>
            <person name="Tettelin H."/>
            <person name="Glass J.I."/>
            <person name="Rusch D."/>
            <person name="Podicherti R."/>
            <person name="Tsui H.-C.T."/>
            <person name="Winkler M.E."/>
        </authorList>
    </citation>
    <scope>NUCLEOTIDE SEQUENCE</scope>
</reference>
<comment type="pathway">
    <text evidence="1">Amino-acid biosynthesis; L-arginine biosynthesis; N(2)-acetyl-L-ornithine from L-glutamate: step 2/4.</text>
</comment>
<dbReference type="GO" id="GO:0005737">
    <property type="term" value="C:cytoplasm"/>
    <property type="evidence" value="ECO:0007669"/>
    <property type="project" value="InterPro"/>
</dbReference>
<evidence type="ECO:0000256" key="5">
    <source>
        <dbReference type="ARBA" id="ARBA00022679"/>
    </source>
</evidence>
<keyword evidence="8" id="KW-0067">ATP-binding</keyword>
<dbReference type="InterPro" id="IPR041727">
    <property type="entry name" value="NAGK-C"/>
</dbReference>
<dbReference type="GO" id="GO:0005524">
    <property type="term" value="F:ATP binding"/>
    <property type="evidence" value="ECO:0007669"/>
    <property type="project" value="UniProtKB-KW"/>
</dbReference>
<dbReference type="InterPro" id="IPR036393">
    <property type="entry name" value="AceGlu_kinase-like_sf"/>
</dbReference>
<evidence type="ECO:0000256" key="8">
    <source>
        <dbReference type="ARBA" id="ARBA00022840"/>
    </source>
</evidence>
<keyword evidence="7" id="KW-0418">Kinase</keyword>
<dbReference type="EC" id="2.7.2.8" evidence="2"/>
<dbReference type="CDD" id="cd04250">
    <property type="entry name" value="AAK_NAGK-C"/>
    <property type="match status" value="1"/>
</dbReference>
<dbReference type="PIRSF" id="PIRSF000728">
    <property type="entry name" value="NAGK"/>
    <property type="match status" value="1"/>
</dbReference>
<gene>
    <name evidence="10" type="ORF">METZ01_LOCUS95297</name>
</gene>
<dbReference type="EMBL" id="UINC01009465">
    <property type="protein sequence ID" value="SVA42443.1"/>
    <property type="molecule type" value="Genomic_DNA"/>
</dbReference>
<evidence type="ECO:0000259" key="9">
    <source>
        <dbReference type="Pfam" id="PF00696"/>
    </source>
</evidence>
<organism evidence="10">
    <name type="scientific">marine metagenome</name>
    <dbReference type="NCBI Taxonomy" id="408172"/>
    <lineage>
        <taxon>unclassified sequences</taxon>
        <taxon>metagenomes</taxon>
        <taxon>ecological metagenomes</taxon>
    </lineage>
</organism>
<keyword evidence="4" id="KW-0028">Amino-acid biosynthesis</keyword>
<dbReference type="InterPro" id="IPR001048">
    <property type="entry name" value="Asp/Glu/Uridylate_kinase"/>
</dbReference>